<evidence type="ECO:0000313" key="3">
    <source>
        <dbReference type="EMBL" id="QJR35541.1"/>
    </source>
</evidence>
<name>A0A6M4ITG4_9BACT</name>
<organism evidence="3 4">
    <name type="scientific">Gemmatimonas groenlandica</name>
    <dbReference type="NCBI Taxonomy" id="2732249"/>
    <lineage>
        <taxon>Bacteria</taxon>
        <taxon>Pseudomonadati</taxon>
        <taxon>Gemmatimonadota</taxon>
        <taxon>Gemmatimonadia</taxon>
        <taxon>Gemmatimonadales</taxon>
        <taxon>Gemmatimonadaceae</taxon>
        <taxon>Gemmatimonas</taxon>
    </lineage>
</organism>
<proteinExistence type="predicted"/>
<dbReference type="Proteomes" id="UP000500938">
    <property type="component" value="Chromosome"/>
</dbReference>
<dbReference type="SUPFAM" id="SSF53067">
    <property type="entry name" value="Actin-like ATPase domain"/>
    <property type="match status" value="1"/>
</dbReference>
<evidence type="ECO:0000313" key="4">
    <source>
        <dbReference type="Proteomes" id="UP000500938"/>
    </source>
</evidence>
<dbReference type="Pfam" id="PF01968">
    <property type="entry name" value="Hydantoinase_A"/>
    <property type="match status" value="1"/>
</dbReference>
<sequence>MTSPRIAVGIDVGGTFTDLAALHADGTVHTSKVLSVATDRAAGVLEALRVAALNGSQIAHIAHGTTVVTNLLLERAGARVVACATAGFTDLLELRRQERAALYDLAKHHPRPLVEQAQVIPVRERITPDGITLALTDEAIADVIAAVKAQQPDTVAITLLHAYGDPSHERALRDALVVALEQAGLVADVVCSHEALPEIREYERMATTVAEAYARPAVRRYLSGLSARLAQHDYPAPRVMTSAGGTLSAHDAASHAAALALSGPAGGVTGAAAIARALGVSRALTIDIGGTSADVGLVDDGEPLVERGGAVAGVPIALPRVLVEAVAAGGGSIAWLDDGGALRTGPMSAGASPGPAAYGRGGVRPTVTDAHVVLGTIAPGEWSGGVTISLEHARAAVDTIAAPLGVSLARAAEAIIATADATMARALRRVSVERGVDPRDVPLIAFGGGGPLHACGLAERLGMRQVIVPPHAGVLSAVGLALAPERRESLVSVMQRADAMSAASLATLLEQEACAMRTDGDDAVSLTVRWWLRARYEGQGYELDVAVQPGDTPGAVAERFVARHDQRAGFVLDRAVEFISARTTLSSAPWPVHFARPTRHGVLSAGVDDGRAMARVIEGPAVVRLPDATMRIAPGWTARALEIGGWMLEQQR</sequence>
<keyword evidence="4" id="KW-1185">Reference proteome</keyword>
<evidence type="ECO:0000259" key="1">
    <source>
        <dbReference type="Pfam" id="PF01968"/>
    </source>
</evidence>
<dbReference type="InterPro" id="IPR008040">
    <property type="entry name" value="Hydant_A_N"/>
</dbReference>
<dbReference type="GO" id="GO:0006749">
    <property type="term" value="P:glutathione metabolic process"/>
    <property type="evidence" value="ECO:0007669"/>
    <property type="project" value="TreeGrafter"/>
</dbReference>
<dbReference type="GO" id="GO:0005829">
    <property type="term" value="C:cytosol"/>
    <property type="evidence" value="ECO:0007669"/>
    <property type="project" value="TreeGrafter"/>
</dbReference>
<dbReference type="InterPro" id="IPR002821">
    <property type="entry name" value="Hydantoinase_A"/>
</dbReference>
<reference evidence="3 4" key="1">
    <citation type="submission" date="2020-05" db="EMBL/GenBank/DDBJ databases">
        <title>Complete genome sequence of Gemmatimonas greenlandica TET16.</title>
        <authorList>
            <person name="Zeng Y."/>
        </authorList>
    </citation>
    <scope>NUCLEOTIDE SEQUENCE [LARGE SCALE GENOMIC DNA]</scope>
    <source>
        <strain evidence="3 4">TET16</strain>
    </source>
</reference>
<dbReference type="KEGG" id="ggr:HKW67_08490"/>
<dbReference type="Pfam" id="PF05378">
    <property type="entry name" value="Hydant_A_N"/>
    <property type="match status" value="1"/>
</dbReference>
<dbReference type="InterPro" id="IPR043129">
    <property type="entry name" value="ATPase_NBD"/>
</dbReference>
<accession>A0A6M4ITG4</accession>
<gene>
    <name evidence="3" type="ORF">HKW67_08490</name>
</gene>
<dbReference type="AlphaFoldDB" id="A0A6M4ITG4"/>
<dbReference type="EMBL" id="CP053085">
    <property type="protein sequence ID" value="QJR35541.1"/>
    <property type="molecule type" value="Genomic_DNA"/>
</dbReference>
<dbReference type="RefSeq" id="WP_171224972.1">
    <property type="nucleotide sequence ID" value="NZ_CP053085.1"/>
</dbReference>
<dbReference type="InterPro" id="IPR045079">
    <property type="entry name" value="Oxoprolinase-like"/>
</dbReference>
<feature type="domain" description="Hydantoinase A/oxoprolinase" evidence="1">
    <location>
        <begin position="204"/>
        <end position="485"/>
    </location>
</feature>
<evidence type="ECO:0000259" key="2">
    <source>
        <dbReference type="Pfam" id="PF05378"/>
    </source>
</evidence>
<protein>
    <submittedName>
        <fullName evidence="3">Hydantoinase/oxoprolinase family protein</fullName>
    </submittedName>
</protein>
<dbReference type="PANTHER" id="PTHR11365:SF23">
    <property type="entry name" value="HYPOTHETICAL 5-OXOPROLINASE (EUROFUNG)-RELATED"/>
    <property type="match status" value="1"/>
</dbReference>
<dbReference type="GO" id="GO:0017168">
    <property type="term" value="F:5-oxoprolinase (ATP-hydrolyzing) activity"/>
    <property type="evidence" value="ECO:0007669"/>
    <property type="project" value="TreeGrafter"/>
</dbReference>
<dbReference type="PANTHER" id="PTHR11365">
    <property type="entry name" value="5-OXOPROLINASE RELATED"/>
    <property type="match status" value="1"/>
</dbReference>
<feature type="domain" description="Hydantoinase/oxoprolinase N-terminal" evidence="2">
    <location>
        <begin position="8"/>
        <end position="175"/>
    </location>
</feature>